<dbReference type="Proteomes" id="UP001152320">
    <property type="component" value="Chromosome 14"/>
</dbReference>
<keyword evidence="2 5" id="KW-0812">Transmembrane</keyword>
<accession>A0A9Q1BN45</accession>
<dbReference type="EMBL" id="JAIZAY010000014">
    <property type="protein sequence ID" value="KAJ8029556.1"/>
    <property type="molecule type" value="Genomic_DNA"/>
</dbReference>
<comment type="subcellular location">
    <subcellularLocation>
        <location evidence="1">Membrane</location>
        <topology evidence="1">Multi-pass membrane protein</topology>
    </subcellularLocation>
</comment>
<feature type="transmembrane region" description="Helical" evidence="5">
    <location>
        <begin position="20"/>
        <end position="41"/>
    </location>
</feature>
<comment type="caution">
    <text evidence="7">The sequence shown here is derived from an EMBL/GenBank/DDBJ whole genome shotgun (WGS) entry which is preliminary data.</text>
</comment>
<feature type="transmembrane region" description="Helical" evidence="5">
    <location>
        <begin position="402"/>
        <end position="420"/>
    </location>
</feature>
<dbReference type="Pfam" id="PF00083">
    <property type="entry name" value="Sugar_tr"/>
    <property type="match status" value="1"/>
</dbReference>
<organism evidence="7 8">
    <name type="scientific">Holothuria leucospilota</name>
    <name type="common">Black long sea cucumber</name>
    <name type="synonym">Mertensiothuria leucospilota</name>
    <dbReference type="NCBI Taxonomy" id="206669"/>
    <lineage>
        <taxon>Eukaryota</taxon>
        <taxon>Metazoa</taxon>
        <taxon>Echinodermata</taxon>
        <taxon>Eleutherozoa</taxon>
        <taxon>Echinozoa</taxon>
        <taxon>Holothuroidea</taxon>
        <taxon>Aspidochirotacea</taxon>
        <taxon>Aspidochirotida</taxon>
        <taxon>Holothuriidae</taxon>
        <taxon>Holothuria</taxon>
    </lineage>
</organism>
<dbReference type="GO" id="GO:0022857">
    <property type="term" value="F:transmembrane transporter activity"/>
    <property type="evidence" value="ECO:0007669"/>
    <property type="project" value="InterPro"/>
</dbReference>
<dbReference type="AlphaFoldDB" id="A0A9Q1BN45"/>
<evidence type="ECO:0000256" key="5">
    <source>
        <dbReference type="SAM" id="Phobius"/>
    </source>
</evidence>
<feature type="transmembrane region" description="Helical" evidence="5">
    <location>
        <begin position="261"/>
        <end position="280"/>
    </location>
</feature>
<evidence type="ECO:0000256" key="2">
    <source>
        <dbReference type="ARBA" id="ARBA00022692"/>
    </source>
</evidence>
<feature type="transmembrane region" description="Helical" evidence="5">
    <location>
        <begin position="197"/>
        <end position="220"/>
    </location>
</feature>
<reference evidence="7" key="1">
    <citation type="submission" date="2021-10" db="EMBL/GenBank/DDBJ databases">
        <title>Tropical sea cucumber genome reveals ecological adaptation and Cuvierian tubules defense mechanism.</title>
        <authorList>
            <person name="Chen T."/>
        </authorList>
    </citation>
    <scope>NUCLEOTIDE SEQUENCE</scope>
    <source>
        <strain evidence="7">Nanhai2018</strain>
        <tissue evidence="7">Muscle</tissue>
    </source>
</reference>
<evidence type="ECO:0000256" key="1">
    <source>
        <dbReference type="ARBA" id="ARBA00004141"/>
    </source>
</evidence>
<feature type="domain" description="Major facilitator superfamily (MFS) profile" evidence="6">
    <location>
        <begin position="104"/>
        <end position="510"/>
    </location>
</feature>
<dbReference type="InterPro" id="IPR020846">
    <property type="entry name" value="MFS_dom"/>
</dbReference>
<evidence type="ECO:0000259" key="6">
    <source>
        <dbReference type="PROSITE" id="PS50850"/>
    </source>
</evidence>
<sequence>MKYDEIVGHLGDFGRYQRRVYVLLSLPIFCSAWHILCQVFLAGSSDHWCAVDAWREVDCTSVWNLTQEECEQEKRAASIPATIEDGTVVYSQCEKYNVTGLDFTPDVEPISNYTYPCDEGWIYDRSQYKTTIITDFNLVCDKSSYPEIAQSAHFLGIMIGAFTLGSLADRFGRYYTLYAAITITAFLGAFTSLSNSFWMYTILRFFIGSTNYAVLTIAFIAATELIGPSKRVLGGVAIQLFWALGYIVLAGLAALIRKWRYLQLTISLIPLLNLLSMFVVPESPRWLLSQKRTDQAMKILQKMSKVNGESLPKMDELEDEGEDVKPLTTFDMLRSPILSMRLFVMMFVWFIHTLVYYGLALSAADFGVSVYLAFLFGGFVELPAYVLTGVTMELFGRRPSTFVFMMIGGLNCILTPFVPLGPIRTIVATIGKFGISSSFALVYVWAVEIFPTPLRGNGLGLCTLSSQSGGIVSPLITLLTSVWQPLPFVIFGGGTLIAGAMSLMLPETKGQLMPETIADAEGLGRKEKKNTIRT</sequence>
<evidence type="ECO:0000256" key="4">
    <source>
        <dbReference type="ARBA" id="ARBA00023136"/>
    </source>
</evidence>
<keyword evidence="3 5" id="KW-1133">Transmembrane helix</keyword>
<keyword evidence="4 5" id="KW-0472">Membrane</keyword>
<dbReference type="InterPro" id="IPR036259">
    <property type="entry name" value="MFS_trans_sf"/>
</dbReference>
<proteinExistence type="predicted"/>
<feature type="transmembrane region" description="Helical" evidence="5">
    <location>
        <begin position="486"/>
        <end position="505"/>
    </location>
</feature>
<feature type="transmembrane region" description="Helical" evidence="5">
    <location>
        <begin position="426"/>
        <end position="446"/>
    </location>
</feature>
<dbReference type="Gene3D" id="1.20.1250.20">
    <property type="entry name" value="MFS general substrate transporter like domains"/>
    <property type="match status" value="1"/>
</dbReference>
<dbReference type="OrthoDB" id="10021984at2759"/>
<dbReference type="GO" id="GO:0016020">
    <property type="term" value="C:membrane"/>
    <property type="evidence" value="ECO:0007669"/>
    <property type="project" value="UniProtKB-SubCell"/>
</dbReference>
<feature type="transmembrane region" description="Helical" evidence="5">
    <location>
        <begin position="174"/>
        <end position="191"/>
    </location>
</feature>
<name>A0A9Q1BN45_HOLLE</name>
<dbReference type="CDD" id="cd17317">
    <property type="entry name" value="MFS_SLC22"/>
    <property type="match status" value="1"/>
</dbReference>
<feature type="transmembrane region" description="Helical" evidence="5">
    <location>
        <begin position="342"/>
        <end position="364"/>
    </location>
</feature>
<protein>
    <submittedName>
        <fullName evidence="7">Organic cation transporter protein</fullName>
    </submittedName>
</protein>
<keyword evidence="8" id="KW-1185">Reference proteome</keyword>
<feature type="transmembrane region" description="Helical" evidence="5">
    <location>
        <begin position="370"/>
        <end position="390"/>
    </location>
</feature>
<dbReference type="SUPFAM" id="SSF103473">
    <property type="entry name" value="MFS general substrate transporter"/>
    <property type="match status" value="1"/>
</dbReference>
<dbReference type="PANTHER" id="PTHR24064">
    <property type="entry name" value="SOLUTE CARRIER FAMILY 22 MEMBER"/>
    <property type="match status" value="1"/>
</dbReference>
<gene>
    <name evidence="7" type="ORF">HOLleu_28985</name>
</gene>
<dbReference type="PROSITE" id="PS50850">
    <property type="entry name" value="MFS"/>
    <property type="match status" value="1"/>
</dbReference>
<evidence type="ECO:0000313" key="8">
    <source>
        <dbReference type="Proteomes" id="UP001152320"/>
    </source>
</evidence>
<feature type="transmembrane region" description="Helical" evidence="5">
    <location>
        <begin position="232"/>
        <end position="255"/>
    </location>
</feature>
<evidence type="ECO:0000313" key="7">
    <source>
        <dbReference type="EMBL" id="KAJ8029556.1"/>
    </source>
</evidence>
<dbReference type="InterPro" id="IPR005828">
    <property type="entry name" value="MFS_sugar_transport-like"/>
</dbReference>
<evidence type="ECO:0000256" key="3">
    <source>
        <dbReference type="ARBA" id="ARBA00022989"/>
    </source>
</evidence>